<organism evidence="1 2">
    <name type="scientific">Natrinema versiforme</name>
    <dbReference type="NCBI Taxonomy" id="88724"/>
    <lineage>
        <taxon>Archaea</taxon>
        <taxon>Methanobacteriati</taxon>
        <taxon>Methanobacteriota</taxon>
        <taxon>Stenosarchaea group</taxon>
        <taxon>Halobacteria</taxon>
        <taxon>Halobacteriales</taxon>
        <taxon>Natrialbaceae</taxon>
        <taxon>Natrinema</taxon>
    </lineage>
</organism>
<dbReference type="GeneID" id="40266662"/>
<accession>A0A4P8WK10</accession>
<proteinExistence type="predicted"/>
<protein>
    <recommendedName>
        <fullName evidence="3">Transcription initiation factor IIB family protein</fullName>
    </recommendedName>
</protein>
<dbReference type="KEGG" id="nvr:FEJ81_15275"/>
<reference evidence="2" key="1">
    <citation type="submission" date="2019-05" db="EMBL/GenBank/DDBJ databases">
        <title>Genome sequence and methylation pattern of the halophilic Archaeon Natrinema versiforme BOL5-4.</title>
        <authorList>
            <person name="DasSarma P."/>
            <person name="Anton B.P."/>
            <person name="DasSarma S.L."/>
            <person name="Martinez F.L."/>
            <person name="Guzman D."/>
            <person name="Roberts R.J."/>
            <person name="DasSarma S."/>
        </authorList>
    </citation>
    <scope>NUCLEOTIDE SEQUENCE [LARGE SCALE GENOMIC DNA]</scope>
    <source>
        <strain evidence="2">BOL5-4</strain>
    </source>
</reference>
<evidence type="ECO:0000313" key="1">
    <source>
        <dbReference type="EMBL" id="QCS43644.1"/>
    </source>
</evidence>
<dbReference type="RefSeq" id="WP_138246097.1">
    <property type="nucleotide sequence ID" value="NZ_CP040330.1"/>
</dbReference>
<evidence type="ECO:0000313" key="2">
    <source>
        <dbReference type="Proteomes" id="UP000302218"/>
    </source>
</evidence>
<gene>
    <name evidence="1" type="ORF">FEJ81_15275</name>
</gene>
<name>A0A4P8WK10_9EURY</name>
<sequence length="130" mass="14013">MSTATIQEYRDRLDPVNYLPNREDAVDAGVSPAAWRFARAVLDVIDAGQYRRAAIAASAVYVADVAATGEDRVSQTSLAELFGCSDNGVRRHMQLVAQTATSKLDVSGFDVDESVIRHVARTGRVTGLSL</sequence>
<dbReference type="AlphaFoldDB" id="A0A4P8WK10"/>
<evidence type="ECO:0008006" key="3">
    <source>
        <dbReference type="Google" id="ProtNLM"/>
    </source>
</evidence>
<dbReference type="EMBL" id="CP040330">
    <property type="protein sequence ID" value="QCS43644.1"/>
    <property type="molecule type" value="Genomic_DNA"/>
</dbReference>
<dbReference type="Proteomes" id="UP000302218">
    <property type="component" value="Chromosome"/>
</dbReference>